<evidence type="ECO:0000313" key="3">
    <source>
        <dbReference type="Proteomes" id="UP001454036"/>
    </source>
</evidence>
<comment type="caution">
    <text evidence="2">The sequence shown here is derived from an EMBL/GenBank/DDBJ whole genome shotgun (WGS) entry which is preliminary data.</text>
</comment>
<dbReference type="AlphaFoldDB" id="A0AAV3RHC1"/>
<keyword evidence="3" id="KW-1185">Reference proteome</keyword>
<dbReference type="EMBL" id="BAABME010043120">
    <property type="protein sequence ID" value="GAA0175230.1"/>
    <property type="molecule type" value="Genomic_DNA"/>
</dbReference>
<reference evidence="2 3" key="1">
    <citation type="submission" date="2024-01" db="EMBL/GenBank/DDBJ databases">
        <title>The complete chloroplast genome sequence of Lithospermum erythrorhizon: insights into the phylogenetic relationship among Boraginaceae species and the maternal lineages of purple gromwells.</title>
        <authorList>
            <person name="Okada T."/>
            <person name="Watanabe K."/>
        </authorList>
    </citation>
    <scope>NUCLEOTIDE SEQUENCE [LARGE SCALE GENOMIC DNA]</scope>
</reference>
<gene>
    <name evidence="2" type="ORF">LIER_43995</name>
</gene>
<feature type="region of interest" description="Disordered" evidence="1">
    <location>
        <begin position="96"/>
        <end position="116"/>
    </location>
</feature>
<dbReference type="Proteomes" id="UP001454036">
    <property type="component" value="Unassembled WGS sequence"/>
</dbReference>
<proteinExistence type="predicted"/>
<name>A0AAV3RHC1_LITER</name>
<protein>
    <submittedName>
        <fullName evidence="2">Uncharacterized protein</fullName>
    </submittedName>
</protein>
<organism evidence="2 3">
    <name type="scientific">Lithospermum erythrorhizon</name>
    <name type="common">Purple gromwell</name>
    <name type="synonym">Lithospermum officinale var. erythrorhizon</name>
    <dbReference type="NCBI Taxonomy" id="34254"/>
    <lineage>
        <taxon>Eukaryota</taxon>
        <taxon>Viridiplantae</taxon>
        <taxon>Streptophyta</taxon>
        <taxon>Embryophyta</taxon>
        <taxon>Tracheophyta</taxon>
        <taxon>Spermatophyta</taxon>
        <taxon>Magnoliopsida</taxon>
        <taxon>eudicotyledons</taxon>
        <taxon>Gunneridae</taxon>
        <taxon>Pentapetalae</taxon>
        <taxon>asterids</taxon>
        <taxon>lamiids</taxon>
        <taxon>Boraginales</taxon>
        <taxon>Boraginaceae</taxon>
        <taxon>Boraginoideae</taxon>
        <taxon>Lithospermeae</taxon>
        <taxon>Lithospermum</taxon>
    </lineage>
</organism>
<accession>A0AAV3RHC1</accession>
<sequence>MKEESRLAILTVLKAHIYSLQTGGKRKRAQIETIDGTSSFTKKRRFESLLDEAGTSETQIHNRGISCNMALAQDRGKRIMELSEQDDEDIETAEGNWGQDETQTQQHEVEKPNPATHASFGSFVHKNCSWLISGSFIHKNCSWLINGAHASFGSFIHKNCSWLIL</sequence>
<evidence type="ECO:0000256" key="1">
    <source>
        <dbReference type="SAM" id="MobiDB-lite"/>
    </source>
</evidence>
<evidence type="ECO:0000313" key="2">
    <source>
        <dbReference type="EMBL" id="GAA0175230.1"/>
    </source>
</evidence>